<evidence type="ECO:0000259" key="11">
    <source>
        <dbReference type="PROSITE" id="PS50850"/>
    </source>
</evidence>
<feature type="transmembrane region" description="Helical" evidence="10">
    <location>
        <begin position="128"/>
        <end position="152"/>
    </location>
</feature>
<dbReference type="PROSITE" id="PS50850">
    <property type="entry name" value="MFS"/>
    <property type="match status" value="2"/>
</dbReference>
<comment type="caution">
    <text evidence="12">The sequence shown here is derived from an EMBL/GenBank/DDBJ whole genome shotgun (WGS) entry which is preliminary data.</text>
</comment>
<evidence type="ECO:0000256" key="8">
    <source>
        <dbReference type="ARBA" id="ARBA00040914"/>
    </source>
</evidence>
<dbReference type="InterPro" id="IPR036259">
    <property type="entry name" value="MFS_trans_sf"/>
</dbReference>
<feature type="domain" description="Major facilitator superfamily (MFS) profile" evidence="11">
    <location>
        <begin position="275"/>
        <end position="526"/>
    </location>
</feature>
<keyword evidence="2" id="KW-0813">Transport</keyword>
<dbReference type="PANTHER" id="PTHR23513">
    <property type="entry name" value="INTEGRAL MEMBRANE EFFLUX PROTEIN-RELATED"/>
    <property type="match status" value="1"/>
</dbReference>
<evidence type="ECO:0000256" key="9">
    <source>
        <dbReference type="SAM" id="MobiDB-lite"/>
    </source>
</evidence>
<evidence type="ECO:0000256" key="6">
    <source>
        <dbReference type="ARBA" id="ARBA00023136"/>
    </source>
</evidence>
<evidence type="ECO:0000313" key="13">
    <source>
        <dbReference type="Proteomes" id="UP000316541"/>
    </source>
</evidence>
<feature type="transmembrane region" description="Helical" evidence="10">
    <location>
        <begin position="450"/>
        <end position="470"/>
    </location>
</feature>
<sequence length="526" mass="52965">MSATTVRQRRSVTRSSRPASVRAFSLDWRPLAIPAFRRMWAASVICAVGGSFSVVAVPTQLFTVTGSSSAVGAAAGVSFAALVVAAVWSGARADVMDRRTILLAAHLGLALTYTALWLHAVLGGRSVPVLLVAVAFQGLTYGTVMTTTGAVVPRLVPAELLPAANSLSSLVRYGGSVVGPMLAGVLVPVVGLGTLYLFDAVALLAVVWAVVMLPPLPPPPATGMAGKGAVAGKGSMAGAAGNGDRAGKAGAVSGGRGTSAAARMLAGFRHLAADRLLVAVLAVDLAAMVFGMPSALFPELARDVFGGAAGGGPETGLLYAAYPAGVVVAGLLSGTFTRARRHGALVAGAAVAWGITVVLVGLAAELWIALAALALGGAVNCVLSAFRTTITQARTDDAVRGRVQGALTIVLNGGPQIANLLHGFASVHLHDSTSVPLHDAAAGMLDGPRLVICVGGLLTVITVAAITWAIPELRRYTAPAPPTAPAPAPGPEPAPRPETVAARTSPARPDDRVSSAAASRARAGRR</sequence>
<dbReference type="PANTHER" id="PTHR23513:SF9">
    <property type="entry name" value="ENTEROBACTIN EXPORTER ENTS"/>
    <property type="match status" value="1"/>
</dbReference>
<gene>
    <name evidence="12" type="ORF">FLX08_06275</name>
</gene>
<protein>
    <recommendedName>
        <fullName evidence="8">Multidrug efflux pump Tap</fullName>
    </recommendedName>
</protein>
<feature type="transmembrane region" description="Helical" evidence="10">
    <location>
        <begin position="100"/>
        <end position="122"/>
    </location>
</feature>
<feature type="transmembrane region" description="Helical" evidence="10">
    <location>
        <begin position="366"/>
        <end position="386"/>
    </location>
</feature>
<comment type="subcellular location">
    <subcellularLocation>
        <location evidence="1">Cell inner membrane</location>
        <topology evidence="1">Multi-pass membrane protein</topology>
    </subcellularLocation>
</comment>
<dbReference type="GO" id="GO:0022857">
    <property type="term" value="F:transmembrane transporter activity"/>
    <property type="evidence" value="ECO:0007669"/>
    <property type="project" value="InterPro"/>
</dbReference>
<evidence type="ECO:0000256" key="4">
    <source>
        <dbReference type="ARBA" id="ARBA00022692"/>
    </source>
</evidence>
<dbReference type="Pfam" id="PF07690">
    <property type="entry name" value="MFS_1"/>
    <property type="match status" value="1"/>
</dbReference>
<keyword evidence="3" id="KW-1003">Cell membrane</keyword>
<dbReference type="AlphaFoldDB" id="A0A544Z215"/>
<keyword evidence="4 10" id="KW-0812">Transmembrane</keyword>
<feature type="transmembrane region" description="Helical" evidence="10">
    <location>
        <begin position="196"/>
        <end position="216"/>
    </location>
</feature>
<dbReference type="SUPFAM" id="SSF103473">
    <property type="entry name" value="MFS general substrate transporter"/>
    <property type="match status" value="1"/>
</dbReference>
<evidence type="ECO:0000256" key="7">
    <source>
        <dbReference type="ARBA" id="ARBA00038075"/>
    </source>
</evidence>
<feature type="domain" description="Major facilitator superfamily (MFS) profile" evidence="11">
    <location>
        <begin position="1"/>
        <end position="217"/>
    </location>
</feature>
<feature type="compositionally biased region" description="Pro residues" evidence="9">
    <location>
        <begin position="479"/>
        <end position="496"/>
    </location>
</feature>
<keyword evidence="5 10" id="KW-1133">Transmembrane helix</keyword>
<reference evidence="12 13" key="1">
    <citation type="submission" date="2019-07" db="EMBL/GenBank/DDBJ databases">
        <title>Microbispora hainanensis DSM 45428.</title>
        <authorList>
            <person name="Thawai C."/>
        </authorList>
    </citation>
    <scope>NUCLEOTIDE SEQUENCE [LARGE SCALE GENOMIC DNA]</scope>
    <source>
        <strain evidence="12 13">DSM 45428</strain>
    </source>
</reference>
<dbReference type="RefSeq" id="WP_142617238.1">
    <property type="nucleotide sequence ID" value="NZ_VIRM01000005.1"/>
</dbReference>
<evidence type="ECO:0000256" key="10">
    <source>
        <dbReference type="SAM" id="Phobius"/>
    </source>
</evidence>
<feature type="transmembrane region" description="Helical" evidence="10">
    <location>
        <begin position="317"/>
        <end position="336"/>
    </location>
</feature>
<feature type="transmembrane region" description="Helical" evidence="10">
    <location>
        <begin position="173"/>
        <end position="190"/>
    </location>
</feature>
<comment type="similarity">
    <text evidence="7">Belongs to the major facilitator superfamily. Drug:H(+) antiporter-3 (DHA3) (TC 2.A.1.21) family.</text>
</comment>
<dbReference type="InterPro" id="IPR020846">
    <property type="entry name" value="MFS_dom"/>
</dbReference>
<feature type="region of interest" description="Disordered" evidence="9">
    <location>
        <begin position="479"/>
        <end position="526"/>
    </location>
</feature>
<dbReference type="GO" id="GO:0005886">
    <property type="term" value="C:plasma membrane"/>
    <property type="evidence" value="ECO:0007669"/>
    <property type="project" value="UniProtKB-SubCell"/>
</dbReference>
<evidence type="ECO:0000256" key="2">
    <source>
        <dbReference type="ARBA" id="ARBA00022448"/>
    </source>
</evidence>
<accession>A0A544Z215</accession>
<evidence type="ECO:0000313" key="12">
    <source>
        <dbReference type="EMBL" id="TQS22941.1"/>
    </source>
</evidence>
<dbReference type="CDD" id="cd06173">
    <property type="entry name" value="MFS_MefA_like"/>
    <property type="match status" value="1"/>
</dbReference>
<feature type="transmembrane region" description="Helical" evidence="10">
    <location>
        <begin position="343"/>
        <end position="360"/>
    </location>
</feature>
<feature type="transmembrane region" description="Helical" evidence="10">
    <location>
        <begin position="39"/>
        <end position="57"/>
    </location>
</feature>
<evidence type="ECO:0000256" key="1">
    <source>
        <dbReference type="ARBA" id="ARBA00004429"/>
    </source>
</evidence>
<evidence type="ECO:0000256" key="3">
    <source>
        <dbReference type="ARBA" id="ARBA00022475"/>
    </source>
</evidence>
<feature type="transmembrane region" description="Helical" evidence="10">
    <location>
        <begin position="276"/>
        <end position="297"/>
    </location>
</feature>
<dbReference type="InterPro" id="IPR011701">
    <property type="entry name" value="MFS"/>
</dbReference>
<organism evidence="12 13">
    <name type="scientific">Microbispora hainanensis</name>
    <dbReference type="NCBI Taxonomy" id="568844"/>
    <lineage>
        <taxon>Bacteria</taxon>
        <taxon>Bacillati</taxon>
        <taxon>Actinomycetota</taxon>
        <taxon>Actinomycetes</taxon>
        <taxon>Streptosporangiales</taxon>
        <taxon>Streptosporangiaceae</taxon>
        <taxon>Microbispora</taxon>
    </lineage>
</organism>
<name>A0A544Z215_9ACTN</name>
<feature type="transmembrane region" description="Helical" evidence="10">
    <location>
        <begin position="69"/>
        <end position="88"/>
    </location>
</feature>
<dbReference type="Proteomes" id="UP000316541">
    <property type="component" value="Unassembled WGS sequence"/>
</dbReference>
<dbReference type="EMBL" id="VIRM01000005">
    <property type="protein sequence ID" value="TQS22941.1"/>
    <property type="molecule type" value="Genomic_DNA"/>
</dbReference>
<evidence type="ECO:0000256" key="5">
    <source>
        <dbReference type="ARBA" id="ARBA00022989"/>
    </source>
</evidence>
<proteinExistence type="inferred from homology"/>
<keyword evidence="6 10" id="KW-0472">Membrane</keyword>
<dbReference type="Gene3D" id="1.20.1250.20">
    <property type="entry name" value="MFS general substrate transporter like domains"/>
    <property type="match status" value="2"/>
</dbReference>
<feature type="compositionally biased region" description="Low complexity" evidence="9">
    <location>
        <begin position="514"/>
        <end position="526"/>
    </location>
</feature>